<name>A0A2S6MUC5_9HYPH</name>
<dbReference type="InterPro" id="IPR037171">
    <property type="entry name" value="NagB/RpiA_transferase-like"/>
</dbReference>
<reference evidence="4 5" key="1">
    <citation type="journal article" date="2018" name="Arch. Microbiol.">
        <title>New insights into the metabolic potential of the phototrophic purple bacterium Rhodopila globiformis DSM 161(T) from its draft genome sequence and evidence for a vanadium-dependent nitrogenase.</title>
        <authorList>
            <person name="Imhoff J.F."/>
            <person name="Rahn T."/>
            <person name="Kunzel S."/>
            <person name="Neulinger S.C."/>
        </authorList>
    </citation>
    <scope>NUCLEOTIDE SEQUENCE [LARGE SCALE GENOMIC DNA]</scope>
    <source>
        <strain evidence="4 5">DSM 16996</strain>
    </source>
</reference>
<evidence type="ECO:0000256" key="1">
    <source>
        <dbReference type="ARBA" id="ARBA00001713"/>
    </source>
</evidence>
<dbReference type="InterPro" id="IPR004788">
    <property type="entry name" value="Ribose5P_isomerase_type_A"/>
</dbReference>
<feature type="binding site" evidence="3">
    <location>
        <begin position="99"/>
        <end position="102"/>
    </location>
    <ligand>
        <name>substrate</name>
    </ligand>
</feature>
<dbReference type="Gene3D" id="3.30.70.260">
    <property type="match status" value="1"/>
</dbReference>
<dbReference type="SUPFAM" id="SSF100950">
    <property type="entry name" value="NagB/RpiA/CoA transferase-like"/>
    <property type="match status" value="1"/>
</dbReference>
<dbReference type="EMBL" id="NHSJ01000138">
    <property type="protein sequence ID" value="PPQ25958.1"/>
    <property type="molecule type" value="Genomic_DNA"/>
</dbReference>
<comment type="pathway">
    <text evidence="3">Carbohydrate degradation; pentose phosphate pathway; D-ribose 5-phosphate from D-ribulose 5-phosphate (non-oxidative stage): step 1/1.</text>
</comment>
<proteinExistence type="inferred from homology"/>
<gene>
    <name evidence="3" type="primary">rpiA</name>
    <name evidence="4" type="ORF">CCR94_23275</name>
</gene>
<dbReference type="CDD" id="cd01398">
    <property type="entry name" value="RPI_A"/>
    <property type="match status" value="1"/>
</dbReference>
<accession>A0A2S6MUC5</accession>
<dbReference type="NCBIfam" id="TIGR00021">
    <property type="entry name" value="rpiA"/>
    <property type="match status" value="1"/>
</dbReference>
<sequence length="237" mass="24740">MSLSPVEQLKRQAAERAGALVRSGMKLGLGTGSTAAHFVDCLGEKVRDGLDVVCVPTSERTRLQAEGWAIRLTTLDEIPELDLTVDGADEFDPALRMIKGGGGALLREKIVAASSKRMVVITDPSKEVARLGKFKLPVEADLFGLTATAHKIARAAKAHGCSGPVVLRKTTSGERFLTDGGNAIFDCDFGSIPDADALAAALNAIPGVIEHGLFIGMATAVIIADPAGIRVLGDLQA</sequence>
<feature type="active site" description="Proton acceptor" evidence="3">
    <location>
        <position position="108"/>
    </location>
</feature>
<dbReference type="Gene3D" id="3.40.50.1360">
    <property type="match status" value="1"/>
</dbReference>
<dbReference type="UniPathway" id="UPA00115">
    <property type="reaction ID" value="UER00412"/>
</dbReference>
<comment type="caution">
    <text evidence="4">The sequence shown here is derived from an EMBL/GenBank/DDBJ whole genome shotgun (WGS) entry which is preliminary data.</text>
</comment>
<comment type="catalytic activity">
    <reaction evidence="1 3">
        <text>aldehydo-D-ribose 5-phosphate = D-ribulose 5-phosphate</text>
        <dbReference type="Rhea" id="RHEA:14657"/>
        <dbReference type="ChEBI" id="CHEBI:58121"/>
        <dbReference type="ChEBI" id="CHEBI:58273"/>
        <dbReference type="EC" id="5.3.1.6"/>
    </reaction>
</comment>
<evidence type="ECO:0000256" key="2">
    <source>
        <dbReference type="ARBA" id="ARBA00023235"/>
    </source>
</evidence>
<protein>
    <recommendedName>
        <fullName evidence="3">Ribose-5-phosphate isomerase A</fullName>
        <ecNumber evidence="3">5.3.1.6</ecNumber>
    </recommendedName>
    <alternativeName>
        <fullName evidence="3">Phosphoriboisomerase A</fullName>
        <shortName evidence="3">PRI</shortName>
    </alternativeName>
</protein>
<dbReference type="RefSeq" id="WP_104510757.1">
    <property type="nucleotide sequence ID" value="NZ_JACIGC010000002.1"/>
</dbReference>
<dbReference type="Proteomes" id="UP000239089">
    <property type="component" value="Unassembled WGS sequence"/>
</dbReference>
<dbReference type="OrthoDB" id="5870696at2"/>
<dbReference type="PANTHER" id="PTHR43748:SF3">
    <property type="entry name" value="RIBOSE-5-PHOSPHATE ISOMERASE 3, CHLOROPLASTIC-RELATED"/>
    <property type="match status" value="1"/>
</dbReference>
<evidence type="ECO:0000313" key="5">
    <source>
        <dbReference type="Proteomes" id="UP000239089"/>
    </source>
</evidence>
<comment type="function">
    <text evidence="3">Catalyzes the reversible conversion of ribose-5-phosphate to ribulose 5-phosphate.</text>
</comment>
<feature type="binding site" evidence="3">
    <location>
        <position position="126"/>
    </location>
    <ligand>
        <name>substrate</name>
    </ligand>
</feature>
<dbReference type="GO" id="GO:0004751">
    <property type="term" value="F:ribose-5-phosphate isomerase activity"/>
    <property type="evidence" value="ECO:0007669"/>
    <property type="project" value="UniProtKB-UniRule"/>
</dbReference>
<organism evidence="4 5">
    <name type="scientific">Rhodoblastus sphagnicola</name>
    <dbReference type="NCBI Taxonomy" id="333368"/>
    <lineage>
        <taxon>Bacteria</taxon>
        <taxon>Pseudomonadati</taxon>
        <taxon>Pseudomonadota</taxon>
        <taxon>Alphaproteobacteria</taxon>
        <taxon>Hyphomicrobiales</taxon>
        <taxon>Rhodoblastaceae</taxon>
        <taxon>Rhodoblastus</taxon>
    </lineage>
</organism>
<evidence type="ECO:0000313" key="4">
    <source>
        <dbReference type="EMBL" id="PPQ25958.1"/>
    </source>
</evidence>
<dbReference type="NCBIfam" id="NF001924">
    <property type="entry name" value="PRK00702.1"/>
    <property type="match status" value="1"/>
</dbReference>
<comment type="similarity">
    <text evidence="3">Belongs to the ribose 5-phosphate isomerase family.</text>
</comment>
<keyword evidence="2 3" id="KW-0413">Isomerase</keyword>
<dbReference type="GO" id="GO:0009052">
    <property type="term" value="P:pentose-phosphate shunt, non-oxidative branch"/>
    <property type="evidence" value="ECO:0007669"/>
    <property type="project" value="UniProtKB-UniRule"/>
</dbReference>
<dbReference type="FunFam" id="3.40.50.1360:FF:000001">
    <property type="entry name" value="Ribose-5-phosphate isomerase A"/>
    <property type="match status" value="1"/>
</dbReference>
<dbReference type="PANTHER" id="PTHR43748">
    <property type="entry name" value="RIBOSE-5-PHOSPHATE ISOMERASE 3, CHLOROPLASTIC-RELATED"/>
    <property type="match status" value="1"/>
</dbReference>
<comment type="subunit">
    <text evidence="3">Homodimer.</text>
</comment>
<dbReference type="Pfam" id="PF06026">
    <property type="entry name" value="Rib_5-P_isom_A"/>
    <property type="match status" value="1"/>
</dbReference>
<keyword evidence="5" id="KW-1185">Reference proteome</keyword>
<dbReference type="SUPFAM" id="SSF75445">
    <property type="entry name" value="D-ribose-5-phosphate isomerase (RpiA), lid domain"/>
    <property type="match status" value="1"/>
</dbReference>
<dbReference type="HAMAP" id="MF_00170">
    <property type="entry name" value="Rib_5P_isom_A"/>
    <property type="match status" value="1"/>
</dbReference>
<dbReference type="InterPro" id="IPR020672">
    <property type="entry name" value="Ribose5P_isomerase_typA_subgr"/>
</dbReference>
<dbReference type="InterPro" id="IPR050262">
    <property type="entry name" value="Ribose-5P_isomerase"/>
</dbReference>
<feature type="binding site" evidence="3">
    <location>
        <begin position="31"/>
        <end position="34"/>
    </location>
    <ligand>
        <name>substrate</name>
    </ligand>
</feature>
<dbReference type="AlphaFoldDB" id="A0A2S6MUC5"/>
<feature type="binding site" evidence="3">
    <location>
        <begin position="86"/>
        <end position="89"/>
    </location>
    <ligand>
        <name>substrate</name>
    </ligand>
</feature>
<evidence type="ECO:0000256" key="3">
    <source>
        <dbReference type="HAMAP-Rule" id="MF_00170"/>
    </source>
</evidence>
<dbReference type="EC" id="5.3.1.6" evidence="3"/>